<keyword evidence="13 19" id="KW-1133">Transmembrane helix</keyword>
<comment type="pathway">
    <text evidence="3 18">Phospholipid metabolism; CDP-diacylglycerol biosynthesis; CDP-diacylglycerol from sn-glycerol 3-phosphate: step 3/3.</text>
</comment>
<feature type="transmembrane region" description="Helical" evidence="19">
    <location>
        <begin position="12"/>
        <end position="42"/>
    </location>
</feature>
<dbReference type="GO" id="GO:0005886">
    <property type="term" value="C:plasma membrane"/>
    <property type="evidence" value="ECO:0007669"/>
    <property type="project" value="UniProtKB-SubCell"/>
</dbReference>
<organism evidence="20 21">
    <name type="scientific">Sporolactobacillus nakayamae</name>
    <dbReference type="NCBI Taxonomy" id="269670"/>
    <lineage>
        <taxon>Bacteria</taxon>
        <taxon>Bacillati</taxon>
        <taxon>Bacillota</taxon>
        <taxon>Bacilli</taxon>
        <taxon>Bacillales</taxon>
        <taxon>Sporolactobacillaceae</taxon>
        <taxon>Sporolactobacillus</taxon>
    </lineage>
</organism>
<protein>
    <recommendedName>
        <fullName evidence="7 18">Phosphatidate cytidylyltransferase</fullName>
        <ecNumber evidence="6 18">2.7.7.41</ecNumber>
    </recommendedName>
</protein>
<dbReference type="STRING" id="269670.SAMN02982927_00394"/>
<dbReference type="EMBL" id="FOOY01000003">
    <property type="protein sequence ID" value="SFG01034.1"/>
    <property type="molecule type" value="Genomic_DNA"/>
</dbReference>
<feature type="transmembrane region" description="Helical" evidence="19">
    <location>
        <begin position="54"/>
        <end position="72"/>
    </location>
</feature>
<keyword evidence="8" id="KW-1003">Cell membrane</keyword>
<keyword evidence="10 18" id="KW-0808">Transferase</keyword>
<evidence type="ECO:0000256" key="2">
    <source>
        <dbReference type="ARBA" id="ARBA00004651"/>
    </source>
</evidence>
<evidence type="ECO:0000256" key="18">
    <source>
        <dbReference type="RuleBase" id="RU003938"/>
    </source>
</evidence>
<accession>A0A1I2NAZ4</accession>
<dbReference type="PROSITE" id="PS01315">
    <property type="entry name" value="CDS"/>
    <property type="match status" value="1"/>
</dbReference>
<feature type="transmembrane region" description="Helical" evidence="19">
    <location>
        <begin position="78"/>
        <end position="96"/>
    </location>
</feature>
<dbReference type="UniPathway" id="UPA00557">
    <property type="reaction ID" value="UER00614"/>
</dbReference>
<dbReference type="InterPro" id="IPR000374">
    <property type="entry name" value="PC_trans"/>
</dbReference>
<dbReference type="Proteomes" id="UP000198752">
    <property type="component" value="Unassembled WGS sequence"/>
</dbReference>
<dbReference type="PANTHER" id="PTHR46382:SF1">
    <property type="entry name" value="PHOSPHATIDATE CYTIDYLYLTRANSFERASE"/>
    <property type="match status" value="1"/>
</dbReference>
<evidence type="ECO:0000256" key="16">
    <source>
        <dbReference type="ARBA" id="ARBA00023209"/>
    </source>
</evidence>
<keyword evidence="9" id="KW-0444">Lipid biosynthesis</keyword>
<evidence type="ECO:0000256" key="5">
    <source>
        <dbReference type="ARBA" id="ARBA00010185"/>
    </source>
</evidence>
<dbReference type="EC" id="2.7.7.41" evidence="6 18"/>
<evidence type="ECO:0000256" key="11">
    <source>
        <dbReference type="ARBA" id="ARBA00022692"/>
    </source>
</evidence>
<keyword evidence="17" id="KW-1208">Phospholipid metabolism</keyword>
<sequence length="263" mass="28715">MRQRIVTGVLAGAFYLALLWIGSFPFALLATAIAVISYLELAEMNKLRAYSPEVMIGALAVAVIVIGAMFSLSSFHDIWLKLFALLALLFVSAAVVTRNRISFAHSAYLFLSVFYISIPFYLLVRIRLDSLILVLFVQIIIWSTDSGAYFVGRKFGKNKLAPYISPNKTREGSIGAVLVAVLIAIIYRLIVGGAFLGTWPALIGITLLISIFGQLGDLTESAIKRFYGVKDSGSILPGHGGLLDRFDSLIFVLPMLYILGLIG</sequence>
<evidence type="ECO:0000256" key="13">
    <source>
        <dbReference type="ARBA" id="ARBA00022989"/>
    </source>
</evidence>
<proteinExistence type="inferred from homology"/>
<dbReference type="RefSeq" id="WP_093669502.1">
    <property type="nucleotide sequence ID" value="NZ_FOOY01000003.1"/>
</dbReference>
<name>A0A1I2NAZ4_9BACL</name>
<keyword evidence="11 18" id="KW-0812">Transmembrane</keyword>
<dbReference type="PANTHER" id="PTHR46382">
    <property type="entry name" value="PHOSPHATIDATE CYTIDYLYLTRANSFERASE"/>
    <property type="match status" value="1"/>
</dbReference>
<evidence type="ECO:0000256" key="15">
    <source>
        <dbReference type="ARBA" id="ARBA00023136"/>
    </source>
</evidence>
<evidence type="ECO:0000256" key="19">
    <source>
        <dbReference type="SAM" id="Phobius"/>
    </source>
</evidence>
<evidence type="ECO:0000313" key="21">
    <source>
        <dbReference type="Proteomes" id="UP000198752"/>
    </source>
</evidence>
<keyword evidence="12 18" id="KW-0548">Nucleotidyltransferase</keyword>
<dbReference type="OrthoDB" id="9799199at2"/>
<dbReference type="AlphaFoldDB" id="A0A1I2NAZ4"/>
<evidence type="ECO:0000256" key="3">
    <source>
        <dbReference type="ARBA" id="ARBA00005119"/>
    </source>
</evidence>
<evidence type="ECO:0000256" key="10">
    <source>
        <dbReference type="ARBA" id="ARBA00022679"/>
    </source>
</evidence>
<feature type="transmembrane region" description="Helical" evidence="19">
    <location>
        <begin position="130"/>
        <end position="151"/>
    </location>
</feature>
<feature type="transmembrane region" description="Helical" evidence="19">
    <location>
        <begin position="108"/>
        <end position="124"/>
    </location>
</feature>
<evidence type="ECO:0000256" key="6">
    <source>
        <dbReference type="ARBA" id="ARBA00012487"/>
    </source>
</evidence>
<dbReference type="GO" id="GO:0004605">
    <property type="term" value="F:phosphatidate cytidylyltransferase activity"/>
    <property type="evidence" value="ECO:0007669"/>
    <property type="project" value="UniProtKB-EC"/>
</dbReference>
<evidence type="ECO:0000256" key="9">
    <source>
        <dbReference type="ARBA" id="ARBA00022516"/>
    </source>
</evidence>
<keyword evidence="15 19" id="KW-0472">Membrane</keyword>
<feature type="transmembrane region" description="Helical" evidence="19">
    <location>
        <begin position="172"/>
        <end position="190"/>
    </location>
</feature>
<keyword evidence="14" id="KW-0443">Lipid metabolism</keyword>
<evidence type="ECO:0000256" key="8">
    <source>
        <dbReference type="ARBA" id="ARBA00022475"/>
    </source>
</evidence>
<comment type="catalytic activity">
    <reaction evidence="1 18">
        <text>a 1,2-diacyl-sn-glycero-3-phosphate + CTP + H(+) = a CDP-1,2-diacyl-sn-glycerol + diphosphate</text>
        <dbReference type="Rhea" id="RHEA:16229"/>
        <dbReference type="ChEBI" id="CHEBI:15378"/>
        <dbReference type="ChEBI" id="CHEBI:33019"/>
        <dbReference type="ChEBI" id="CHEBI:37563"/>
        <dbReference type="ChEBI" id="CHEBI:58332"/>
        <dbReference type="ChEBI" id="CHEBI:58608"/>
        <dbReference type="EC" id="2.7.7.41"/>
    </reaction>
</comment>
<evidence type="ECO:0000256" key="14">
    <source>
        <dbReference type="ARBA" id="ARBA00023098"/>
    </source>
</evidence>
<comment type="similarity">
    <text evidence="5 18">Belongs to the CDS family.</text>
</comment>
<evidence type="ECO:0000256" key="4">
    <source>
        <dbReference type="ARBA" id="ARBA00005189"/>
    </source>
</evidence>
<feature type="transmembrane region" description="Helical" evidence="19">
    <location>
        <begin position="196"/>
        <end position="215"/>
    </location>
</feature>
<keyword evidence="21" id="KW-1185">Reference proteome</keyword>
<evidence type="ECO:0000256" key="12">
    <source>
        <dbReference type="ARBA" id="ARBA00022695"/>
    </source>
</evidence>
<comment type="pathway">
    <text evidence="4">Lipid metabolism.</text>
</comment>
<evidence type="ECO:0000313" key="20">
    <source>
        <dbReference type="EMBL" id="SFG01034.1"/>
    </source>
</evidence>
<evidence type="ECO:0000256" key="17">
    <source>
        <dbReference type="ARBA" id="ARBA00023264"/>
    </source>
</evidence>
<gene>
    <name evidence="20" type="ORF">SAMN02982927_00394</name>
</gene>
<keyword evidence="16" id="KW-0594">Phospholipid biosynthesis</keyword>
<evidence type="ECO:0000256" key="7">
    <source>
        <dbReference type="ARBA" id="ARBA00019373"/>
    </source>
</evidence>
<dbReference type="Pfam" id="PF01148">
    <property type="entry name" value="CTP_transf_1"/>
    <property type="match status" value="1"/>
</dbReference>
<reference evidence="21" key="1">
    <citation type="submission" date="2016-10" db="EMBL/GenBank/DDBJ databases">
        <authorList>
            <person name="Varghese N."/>
            <person name="Submissions S."/>
        </authorList>
    </citation>
    <scope>NUCLEOTIDE SEQUENCE [LARGE SCALE GENOMIC DNA]</scope>
    <source>
        <strain evidence="21">ATCC 700379</strain>
    </source>
</reference>
<dbReference type="GO" id="GO:0016024">
    <property type="term" value="P:CDP-diacylglycerol biosynthetic process"/>
    <property type="evidence" value="ECO:0007669"/>
    <property type="project" value="UniProtKB-UniPathway"/>
</dbReference>
<evidence type="ECO:0000256" key="1">
    <source>
        <dbReference type="ARBA" id="ARBA00001698"/>
    </source>
</evidence>
<comment type="subcellular location">
    <subcellularLocation>
        <location evidence="2">Cell membrane</location>
        <topology evidence="2">Multi-pass membrane protein</topology>
    </subcellularLocation>
</comment>